<reference evidence="6 7" key="1">
    <citation type="journal article" date="2020" name="Microbiol. Resour. Announc.">
        <title>Draft Genome Sequence of a Cladosporium Species Isolated from the Mesophotic Ascidian Didemnum maculosum.</title>
        <authorList>
            <person name="Gioti A."/>
            <person name="Siaperas R."/>
            <person name="Nikolaivits E."/>
            <person name="Le Goff G."/>
            <person name="Ouazzani J."/>
            <person name="Kotoulas G."/>
            <person name="Topakas E."/>
        </authorList>
    </citation>
    <scope>NUCLEOTIDE SEQUENCE [LARGE SCALE GENOMIC DNA]</scope>
    <source>
        <strain evidence="6 7">TM138-S3</strain>
    </source>
</reference>
<evidence type="ECO:0000313" key="7">
    <source>
        <dbReference type="Proteomes" id="UP000803884"/>
    </source>
</evidence>
<evidence type="ECO:0000313" key="6">
    <source>
        <dbReference type="EMBL" id="KAL1582011.1"/>
    </source>
</evidence>
<feature type="domain" description="LicD/FKTN/FKRP nucleotidyltransferase" evidence="5">
    <location>
        <begin position="7"/>
        <end position="109"/>
    </location>
</feature>
<dbReference type="GeneID" id="96010756"/>
<gene>
    <name evidence="6" type="ORF">WHR41_09314</name>
</gene>
<evidence type="ECO:0000256" key="2">
    <source>
        <dbReference type="ARBA" id="ARBA00022692"/>
    </source>
</evidence>
<feature type="domain" description="LicD/FKTN/FKRP nucleotidyltransferase" evidence="5">
    <location>
        <begin position="121"/>
        <end position="159"/>
    </location>
</feature>
<dbReference type="InterPro" id="IPR009644">
    <property type="entry name" value="FKTN/MNN4/W02B3.4-1"/>
</dbReference>
<name>A0AB34KE16_9PEZI</name>
<evidence type="ECO:0000256" key="3">
    <source>
        <dbReference type="ARBA" id="ARBA00022989"/>
    </source>
</evidence>
<dbReference type="GO" id="GO:0009100">
    <property type="term" value="P:glycoprotein metabolic process"/>
    <property type="evidence" value="ECO:0007669"/>
    <property type="project" value="UniProtKB-ARBA"/>
</dbReference>
<evidence type="ECO:0000256" key="1">
    <source>
        <dbReference type="ARBA" id="ARBA00004167"/>
    </source>
</evidence>
<dbReference type="EMBL" id="JAAQHG020000081">
    <property type="protein sequence ID" value="KAL1582011.1"/>
    <property type="molecule type" value="Genomic_DNA"/>
</dbReference>
<keyword evidence="7" id="KW-1185">Reference proteome</keyword>
<evidence type="ECO:0000259" key="5">
    <source>
        <dbReference type="Pfam" id="PF04991"/>
    </source>
</evidence>
<sequence length="192" mass="22076">MHDVGAETWLMHGSLLGWYWNRKILPWDLDLDVQITEKSMQHLSSYYNMTVHHFEIPGSGGARDYLLEINPNWANTRTDDVDNKIDARWLDMSSGLYVDITTLRYHQDAEREGTKGMVVCKDGHRYLTSDIFPLADTTFEGVAAKVPSAFASVLAQEYGVSALETTVFESHRFEVDRQEWIPLVVPERDTRH</sequence>
<dbReference type="RefSeq" id="XP_069225118.1">
    <property type="nucleotide sequence ID" value="XM_069377918.1"/>
</dbReference>
<keyword evidence="2" id="KW-0812">Transmembrane</keyword>
<dbReference type="AlphaFoldDB" id="A0AB34KE16"/>
<keyword evidence="3" id="KW-1133">Transmembrane helix</keyword>
<dbReference type="Proteomes" id="UP000803884">
    <property type="component" value="Unassembled WGS sequence"/>
</dbReference>
<organism evidence="6 7">
    <name type="scientific">Cladosporium halotolerans</name>
    <dbReference type="NCBI Taxonomy" id="1052096"/>
    <lineage>
        <taxon>Eukaryota</taxon>
        <taxon>Fungi</taxon>
        <taxon>Dikarya</taxon>
        <taxon>Ascomycota</taxon>
        <taxon>Pezizomycotina</taxon>
        <taxon>Dothideomycetes</taxon>
        <taxon>Dothideomycetidae</taxon>
        <taxon>Cladosporiales</taxon>
        <taxon>Cladosporiaceae</taxon>
        <taxon>Cladosporium</taxon>
    </lineage>
</organism>
<protein>
    <recommendedName>
        <fullName evidence="5">LicD/FKTN/FKRP nucleotidyltransferase domain-containing protein</fullName>
    </recommendedName>
</protein>
<evidence type="ECO:0000256" key="4">
    <source>
        <dbReference type="ARBA" id="ARBA00023136"/>
    </source>
</evidence>
<dbReference type="Pfam" id="PF04991">
    <property type="entry name" value="LicD"/>
    <property type="match status" value="2"/>
</dbReference>
<keyword evidence="4" id="KW-0472">Membrane</keyword>
<comment type="caution">
    <text evidence="6">The sequence shown here is derived from an EMBL/GenBank/DDBJ whole genome shotgun (WGS) entry which is preliminary data.</text>
</comment>
<dbReference type="GO" id="GO:0016020">
    <property type="term" value="C:membrane"/>
    <property type="evidence" value="ECO:0007669"/>
    <property type="project" value="UniProtKB-SubCell"/>
</dbReference>
<comment type="subcellular location">
    <subcellularLocation>
        <location evidence="1">Membrane</location>
        <topology evidence="1">Single-pass membrane protein</topology>
    </subcellularLocation>
</comment>
<dbReference type="PANTHER" id="PTHR15407">
    <property type="entry name" value="FUKUTIN-RELATED"/>
    <property type="match status" value="1"/>
</dbReference>
<dbReference type="PANTHER" id="PTHR15407:SF32">
    <property type="entry name" value="PROTEIN (MNN4), PUTATIVE (AFU_ORTHOLOGUE AFUA_1G03790)-RELATED"/>
    <property type="match status" value="1"/>
</dbReference>
<dbReference type="InterPro" id="IPR007074">
    <property type="entry name" value="LicD/FKTN/FKRP_NTP_transf"/>
</dbReference>
<proteinExistence type="predicted"/>
<accession>A0AB34KE16</accession>